<proteinExistence type="predicted"/>
<keyword evidence="2" id="KW-1185">Reference proteome</keyword>
<reference evidence="1 2" key="1">
    <citation type="submission" date="2020-08" db="EMBL/GenBank/DDBJ databases">
        <title>Genomic Encyclopedia of Type Strains, Phase IV (KMG-IV): sequencing the most valuable type-strain genomes for metagenomic binning, comparative biology and taxonomic classification.</title>
        <authorList>
            <person name="Goeker M."/>
        </authorList>
    </citation>
    <scope>NUCLEOTIDE SEQUENCE [LARGE SCALE GENOMIC DNA]</scope>
    <source>
        <strain evidence="1 2">DSM 26736</strain>
    </source>
</reference>
<dbReference type="Proteomes" id="UP000527143">
    <property type="component" value="Unassembled WGS sequence"/>
</dbReference>
<dbReference type="EMBL" id="JACIJF010000013">
    <property type="protein sequence ID" value="MBB5712140.1"/>
    <property type="molecule type" value="Genomic_DNA"/>
</dbReference>
<sequence>MSDLEYFRLRAVDARVAAMRAKTMMAFRAHMHMARVYESRLLRVGGRCLDLNDAGHGGVFGLLQD</sequence>
<accession>A0A840YPE1</accession>
<name>A0A840YPE1_9SPHN</name>
<gene>
    <name evidence="1" type="ORF">FHT02_003397</name>
</gene>
<dbReference type="RefSeq" id="WP_184090169.1">
    <property type="nucleotide sequence ID" value="NZ_JACIJF010000013.1"/>
</dbReference>
<comment type="caution">
    <text evidence="1">The sequence shown here is derived from an EMBL/GenBank/DDBJ whole genome shotgun (WGS) entry which is preliminary data.</text>
</comment>
<dbReference type="AlphaFoldDB" id="A0A840YPE1"/>
<evidence type="ECO:0000313" key="1">
    <source>
        <dbReference type="EMBL" id="MBB5712140.1"/>
    </source>
</evidence>
<organism evidence="1 2">
    <name type="scientific">Sphingomonas xinjiangensis</name>
    <dbReference type="NCBI Taxonomy" id="643568"/>
    <lineage>
        <taxon>Bacteria</taxon>
        <taxon>Pseudomonadati</taxon>
        <taxon>Pseudomonadota</taxon>
        <taxon>Alphaproteobacteria</taxon>
        <taxon>Sphingomonadales</taxon>
        <taxon>Sphingomonadaceae</taxon>
        <taxon>Sphingomonas</taxon>
    </lineage>
</organism>
<protein>
    <submittedName>
        <fullName evidence="1">Uncharacterized protein</fullName>
    </submittedName>
</protein>
<evidence type="ECO:0000313" key="2">
    <source>
        <dbReference type="Proteomes" id="UP000527143"/>
    </source>
</evidence>